<protein>
    <recommendedName>
        <fullName evidence="4">Lanthionine synthetase C-like protein</fullName>
    </recommendedName>
</protein>
<dbReference type="CDD" id="cd04794">
    <property type="entry name" value="euk_LANCL"/>
    <property type="match status" value="1"/>
</dbReference>
<feature type="binding site" evidence="1">
    <location>
        <position position="317"/>
    </location>
    <ligand>
        <name>Zn(2+)</name>
        <dbReference type="ChEBI" id="CHEBI:29105"/>
    </ligand>
</feature>
<dbReference type="GO" id="GO:0046872">
    <property type="term" value="F:metal ion binding"/>
    <property type="evidence" value="ECO:0007669"/>
    <property type="project" value="UniProtKB-KW"/>
</dbReference>
<dbReference type="VEuPathDB" id="FungiDB:HMPREF1541_02013"/>
<dbReference type="PANTHER" id="PTHR12736">
    <property type="entry name" value="LANC-LIKE PROTEIN"/>
    <property type="match status" value="1"/>
</dbReference>
<dbReference type="PANTHER" id="PTHR12736:SF7">
    <property type="entry name" value="LANC-LIKE PROTEIN 3"/>
    <property type="match status" value="1"/>
</dbReference>
<reference evidence="2 3" key="1">
    <citation type="submission" date="2013-03" db="EMBL/GenBank/DDBJ databases">
        <title>The Genome Sequence of Phialophora europaea CBS 101466.</title>
        <authorList>
            <consortium name="The Broad Institute Genomics Platform"/>
            <person name="Cuomo C."/>
            <person name="de Hoog S."/>
            <person name="Gorbushina A."/>
            <person name="Walker B."/>
            <person name="Young S.K."/>
            <person name="Zeng Q."/>
            <person name="Gargeya S."/>
            <person name="Fitzgerald M."/>
            <person name="Haas B."/>
            <person name="Abouelleil A."/>
            <person name="Allen A.W."/>
            <person name="Alvarado L."/>
            <person name="Arachchi H.M."/>
            <person name="Berlin A.M."/>
            <person name="Chapman S.B."/>
            <person name="Gainer-Dewar J."/>
            <person name="Goldberg J."/>
            <person name="Griggs A."/>
            <person name="Gujja S."/>
            <person name="Hansen M."/>
            <person name="Howarth C."/>
            <person name="Imamovic A."/>
            <person name="Ireland A."/>
            <person name="Larimer J."/>
            <person name="McCowan C."/>
            <person name="Murphy C."/>
            <person name="Pearson M."/>
            <person name="Poon T.W."/>
            <person name="Priest M."/>
            <person name="Roberts A."/>
            <person name="Saif S."/>
            <person name="Shea T."/>
            <person name="Sisk P."/>
            <person name="Sykes S."/>
            <person name="Wortman J."/>
            <person name="Nusbaum C."/>
            <person name="Birren B."/>
        </authorList>
    </citation>
    <scope>NUCLEOTIDE SEQUENCE [LARGE SCALE GENOMIC DNA]</scope>
    <source>
        <strain evidence="2 3">CBS 101466</strain>
    </source>
</reference>
<sequence length="401" mass="43741">MYRNFVPKEPPILADPKEELLASLTRINTFNPPVQTCSTGWRFSGLYSGPTSVAYLFYRLAQLYPDLTFKSQSLSDWAASYLELGSSYITSGRHGREPVDPDHCGVANETLSQLAVRAALLEDASLAQQLCSYSTAINAQPNGSDEWLYGRAGYLYLLRLVRFAFPASSHSSLIDTISKTIATTITRILASPQPWIWHGKPYIGAVHGSIGIITQILLSSATPNQHAEQLGSRIHAILDLQLESGNFPSSSLPEKTTSDRLVQFCHGAPGIVISLTSLAPYYPSATSDLSTRIEQAISSAQPVLEARGLLTKPPCLCHGIASNAMALASDDDNRFLEFLSHMGSDLLEARMSWMAEAGRNDAFVGLYAGEAGRAWMWGMADQARNHGRARQEVGLIGYNDI</sequence>
<dbReference type="InParanoid" id="W2S2N4"/>
<dbReference type="GO" id="GO:0005975">
    <property type="term" value="P:carbohydrate metabolic process"/>
    <property type="evidence" value="ECO:0007669"/>
    <property type="project" value="InterPro"/>
</dbReference>
<dbReference type="RefSeq" id="XP_008714591.1">
    <property type="nucleotide sequence ID" value="XM_008716369.1"/>
</dbReference>
<dbReference type="SMART" id="SM01260">
    <property type="entry name" value="LANC_like"/>
    <property type="match status" value="1"/>
</dbReference>
<accession>W2S2N4</accession>
<gene>
    <name evidence="2" type="ORF">HMPREF1541_02013</name>
</gene>
<evidence type="ECO:0000256" key="1">
    <source>
        <dbReference type="PIRSR" id="PIRSR607822-1"/>
    </source>
</evidence>
<keyword evidence="1" id="KW-0862">Zinc</keyword>
<dbReference type="SUPFAM" id="SSF158745">
    <property type="entry name" value="LanC-like"/>
    <property type="match status" value="1"/>
</dbReference>
<evidence type="ECO:0008006" key="4">
    <source>
        <dbReference type="Google" id="ProtNLM"/>
    </source>
</evidence>
<dbReference type="Proteomes" id="UP000030752">
    <property type="component" value="Unassembled WGS sequence"/>
</dbReference>
<keyword evidence="3" id="KW-1185">Reference proteome</keyword>
<dbReference type="PRINTS" id="PR01950">
    <property type="entry name" value="LANCSUPER"/>
</dbReference>
<dbReference type="HOGENOM" id="CLU_040560_0_0_1"/>
<dbReference type="GO" id="GO:0005886">
    <property type="term" value="C:plasma membrane"/>
    <property type="evidence" value="ECO:0007669"/>
    <property type="project" value="TreeGrafter"/>
</dbReference>
<dbReference type="Gene3D" id="1.50.10.10">
    <property type="match status" value="1"/>
</dbReference>
<name>W2S2N4_CYPE1</name>
<dbReference type="eggNOG" id="KOG2787">
    <property type="taxonomic scope" value="Eukaryota"/>
</dbReference>
<dbReference type="InterPro" id="IPR007822">
    <property type="entry name" value="LANC-like"/>
</dbReference>
<dbReference type="GeneID" id="19969352"/>
<proteinExistence type="predicted"/>
<dbReference type="Pfam" id="PF05147">
    <property type="entry name" value="LANC_like"/>
    <property type="match status" value="1"/>
</dbReference>
<dbReference type="OrthoDB" id="10257263at2759"/>
<dbReference type="EMBL" id="KB822718">
    <property type="protein sequence ID" value="ETN42855.1"/>
    <property type="molecule type" value="Genomic_DNA"/>
</dbReference>
<evidence type="ECO:0000313" key="2">
    <source>
        <dbReference type="EMBL" id="ETN42855.1"/>
    </source>
</evidence>
<organism evidence="2 3">
    <name type="scientific">Cyphellophora europaea (strain CBS 101466)</name>
    <name type="common">Phialophora europaea</name>
    <dbReference type="NCBI Taxonomy" id="1220924"/>
    <lineage>
        <taxon>Eukaryota</taxon>
        <taxon>Fungi</taxon>
        <taxon>Dikarya</taxon>
        <taxon>Ascomycota</taxon>
        <taxon>Pezizomycotina</taxon>
        <taxon>Eurotiomycetes</taxon>
        <taxon>Chaetothyriomycetidae</taxon>
        <taxon>Chaetothyriales</taxon>
        <taxon>Cyphellophoraceae</taxon>
        <taxon>Cyphellophora</taxon>
    </lineage>
</organism>
<dbReference type="GO" id="GO:0031179">
    <property type="term" value="P:peptide modification"/>
    <property type="evidence" value="ECO:0007669"/>
    <property type="project" value="InterPro"/>
</dbReference>
<dbReference type="AlphaFoldDB" id="W2S2N4"/>
<feature type="binding site" evidence="1">
    <location>
        <position position="265"/>
    </location>
    <ligand>
        <name>Zn(2+)</name>
        <dbReference type="ChEBI" id="CHEBI:29105"/>
    </ligand>
</feature>
<keyword evidence="1" id="KW-0479">Metal-binding</keyword>
<evidence type="ECO:0000313" key="3">
    <source>
        <dbReference type="Proteomes" id="UP000030752"/>
    </source>
</evidence>
<feature type="binding site" evidence="1">
    <location>
        <position position="318"/>
    </location>
    <ligand>
        <name>Zn(2+)</name>
        <dbReference type="ChEBI" id="CHEBI:29105"/>
    </ligand>
</feature>
<dbReference type="InterPro" id="IPR012341">
    <property type="entry name" value="6hp_glycosidase-like_sf"/>
</dbReference>